<accession>A0ABW9XEQ4</accession>
<comment type="caution">
    <text evidence="7">The sequence shown here is derived from an EMBL/GenBank/DDBJ whole genome shotgun (WGS) entry which is preliminary data.</text>
</comment>
<evidence type="ECO:0000256" key="1">
    <source>
        <dbReference type="ARBA" id="ARBA00001917"/>
    </source>
</evidence>
<proteinExistence type="inferred from homology"/>
<protein>
    <submittedName>
        <fullName evidence="7">Alpha-hydroxy-acid oxidizing protein</fullName>
    </submittedName>
</protein>
<dbReference type="RefSeq" id="WP_161718710.1">
    <property type="nucleotide sequence ID" value="NZ_JAAAPO010000004.1"/>
</dbReference>
<keyword evidence="2" id="KW-0285">Flavoprotein</keyword>
<dbReference type="InterPro" id="IPR037396">
    <property type="entry name" value="FMN_HAD"/>
</dbReference>
<keyword evidence="8" id="KW-1185">Reference proteome</keyword>
<evidence type="ECO:0000259" key="6">
    <source>
        <dbReference type="PROSITE" id="PS51349"/>
    </source>
</evidence>
<evidence type="ECO:0000256" key="2">
    <source>
        <dbReference type="ARBA" id="ARBA00022630"/>
    </source>
</evidence>
<dbReference type="EMBL" id="JAAAPO010000004">
    <property type="protein sequence ID" value="NBC37019.1"/>
    <property type="molecule type" value="Genomic_DNA"/>
</dbReference>
<organism evidence="7 8">
    <name type="scientific">Novosphingobium ovatum</name>
    <dbReference type="NCBI Taxonomy" id="1908523"/>
    <lineage>
        <taxon>Bacteria</taxon>
        <taxon>Pseudomonadati</taxon>
        <taxon>Pseudomonadota</taxon>
        <taxon>Alphaproteobacteria</taxon>
        <taxon>Sphingomonadales</taxon>
        <taxon>Sphingomonadaceae</taxon>
        <taxon>Novosphingobium</taxon>
    </lineage>
</organism>
<dbReference type="InterPro" id="IPR013785">
    <property type="entry name" value="Aldolase_TIM"/>
</dbReference>
<evidence type="ECO:0000256" key="3">
    <source>
        <dbReference type="ARBA" id="ARBA00022643"/>
    </source>
</evidence>
<gene>
    <name evidence="7" type="ORF">GTZ99_10670</name>
</gene>
<dbReference type="Proteomes" id="UP000753724">
    <property type="component" value="Unassembled WGS sequence"/>
</dbReference>
<evidence type="ECO:0000256" key="4">
    <source>
        <dbReference type="ARBA" id="ARBA00023002"/>
    </source>
</evidence>
<reference evidence="8" key="1">
    <citation type="submission" date="2020-01" db="EMBL/GenBank/DDBJ databases">
        <title>Sphingomonas sp. strain CSW-10.</title>
        <authorList>
            <person name="Chen W.-M."/>
        </authorList>
    </citation>
    <scope>NUCLEOTIDE SEQUENCE [LARGE SCALE GENOMIC DNA]</scope>
    <source>
        <strain evidence="8">FSY-8</strain>
    </source>
</reference>
<feature type="domain" description="FMN hydroxy acid dehydrogenase" evidence="6">
    <location>
        <begin position="6"/>
        <end position="361"/>
    </location>
</feature>
<comment type="similarity">
    <text evidence="5">Belongs to the FMN-dependent alpha-hydroxy acid dehydrogenase family.</text>
</comment>
<dbReference type="SUPFAM" id="SSF51395">
    <property type="entry name" value="FMN-linked oxidoreductases"/>
    <property type="match status" value="1"/>
</dbReference>
<sequence length="361" mass="37430">MTQSPVLPGHMLCLDDYAQGAKSRVEAGVWAWLEGGSGDLSARKREAEALAAHAIVPRVLADAAGGSTRLRLLGHDLAHPVILAPVGYHALVHPQGELATAAGALDTVLTVSTMASRPVEDIAHVAEGPVWFQLYTQPSRGDTLALIRRAEAAGCGALMVTLDTPVQPAGLSAMRAGFAMPQGVRAVHLDGITAPAPVAGHWYNPVLNPLTAAAPTWDDARWLREVTDLPLIAKGVAHPDDARRLIDLGWDAVALSTHGGRALAAVAAPLRLLPAMRAALGPDVPILLDGAIRTGADVFCALALGANAVMIGRPQLHALAVGGSLGVAHMLKLLREELELTMVLAGCPTIASITPAALMPV</sequence>
<dbReference type="CDD" id="cd02809">
    <property type="entry name" value="alpha_hydroxyacid_oxid_FMN"/>
    <property type="match status" value="1"/>
</dbReference>
<dbReference type="Gene3D" id="3.20.20.70">
    <property type="entry name" value="Aldolase class I"/>
    <property type="match status" value="1"/>
</dbReference>
<dbReference type="InterPro" id="IPR000262">
    <property type="entry name" value="FMN-dep_DH"/>
</dbReference>
<name>A0ABW9XEQ4_9SPHN</name>
<keyword evidence="4" id="KW-0560">Oxidoreductase</keyword>
<dbReference type="PANTHER" id="PTHR10578:SF107">
    <property type="entry name" value="2-HYDROXYACID OXIDASE 1"/>
    <property type="match status" value="1"/>
</dbReference>
<dbReference type="InterPro" id="IPR012133">
    <property type="entry name" value="Alpha-hydoxy_acid_DH_FMN"/>
</dbReference>
<evidence type="ECO:0000313" key="7">
    <source>
        <dbReference type="EMBL" id="NBC37019.1"/>
    </source>
</evidence>
<dbReference type="PANTHER" id="PTHR10578">
    <property type="entry name" value="S -2-HYDROXY-ACID OXIDASE-RELATED"/>
    <property type="match status" value="1"/>
</dbReference>
<evidence type="ECO:0000313" key="8">
    <source>
        <dbReference type="Proteomes" id="UP000753724"/>
    </source>
</evidence>
<comment type="cofactor">
    <cofactor evidence="1">
        <name>FMN</name>
        <dbReference type="ChEBI" id="CHEBI:58210"/>
    </cofactor>
</comment>
<dbReference type="PIRSF" id="PIRSF000138">
    <property type="entry name" value="Al-hdrx_acd_dh"/>
    <property type="match status" value="1"/>
</dbReference>
<dbReference type="Pfam" id="PF01070">
    <property type="entry name" value="FMN_dh"/>
    <property type="match status" value="1"/>
</dbReference>
<evidence type="ECO:0000256" key="5">
    <source>
        <dbReference type="ARBA" id="ARBA00024042"/>
    </source>
</evidence>
<keyword evidence="3" id="KW-0288">FMN</keyword>
<dbReference type="PROSITE" id="PS51349">
    <property type="entry name" value="FMN_HYDROXY_ACID_DH_2"/>
    <property type="match status" value="1"/>
</dbReference>